<gene>
    <name evidence="14" type="ORF">INT46_001950</name>
</gene>
<dbReference type="Gene3D" id="1.10.10.10">
    <property type="entry name" value="Winged helix-like DNA-binding domain superfamily/Winged helix DNA-binding domain"/>
    <property type="match status" value="1"/>
</dbReference>
<keyword evidence="4" id="KW-0811">Translocation</keyword>
<dbReference type="AlphaFoldDB" id="A0A8H7QLX6"/>
<dbReference type="InterPro" id="IPR036388">
    <property type="entry name" value="WH-like_DNA-bd_sf"/>
</dbReference>
<evidence type="ECO:0000256" key="4">
    <source>
        <dbReference type="ARBA" id="ARBA00023010"/>
    </source>
</evidence>
<evidence type="ECO:0000256" key="7">
    <source>
        <dbReference type="ARBA" id="ARBA00029502"/>
    </source>
</evidence>
<feature type="region of interest" description="Disordered" evidence="11">
    <location>
        <begin position="1"/>
        <end position="58"/>
    </location>
</feature>
<accession>A0A8H7QLX6</accession>
<keyword evidence="6 10" id="KW-0576">Peroxisome</keyword>
<dbReference type="OrthoDB" id="441517at2759"/>
<protein>
    <recommendedName>
        <fullName evidence="7 10">Peroxisomal membrane protein PEX14</fullName>
    </recommendedName>
    <alternativeName>
        <fullName evidence="8 10">Peroxin-14</fullName>
    </alternativeName>
</protein>
<dbReference type="PANTHER" id="PTHR23058:SF0">
    <property type="entry name" value="PEROXISOMAL MEMBRANE PROTEIN PEX14"/>
    <property type="match status" value="1"/>
</dbReference>
<evidence type="ECO:0000256" key="8">
    <source>
        <dbReference type="ARBA" id="ARBA00029691"/>
    </source>
</evidence>
<dbReference type="InterPro" id="IPR006785">
    <property type="entry name" value="Pex14_N"/>
</dbReference>
<keyword evidence="12" id="KW-0812">Transmembrane</keyword>
<dbReference type="GO" id="GO:0016560">
    <property type="term" value="P:protein import into peroxisome matrix, docking"/>
    <property type="evidence" value="ECO:0007669"/>
    <property type="project" value="UniProtKB-UniRule"/>
</dbReference>
<feature type="domain" description="Peroxisome membrane anchor protein Pex14p N-terminal" evidence="13">
    <location>
        <begin position="68"/>
        <end position="112"/>
    </location>
</feature>
<evidence type="ECO:0000256" key="6">
    <source>
        <dbReference type="ARBA" id="ARBA00023140"/>
    </source>
</evidence>
<organism evidence="14 15">
    <name type="scientific">Mucor plumbeus</name>
    <dbReference type="NCBI Taxonomy" id="97098"/>
    <lineage>
        <taxon>Eukaryota</taxon>
        <taxon>Fungi</taxon>
        <taxon>Fungi incertae sedis</taxon>
        <taxon>Mucoromycota</taxon>
        <taxon>Mucoromycotina</taxon>
        <taxon>Mucoromycetes</taxon>
        <taxon>Mucorales</taxon>
        <taxon>Mucorineae</taxon>
        <taxon>Mucoraceae</taxon>
        <taxon>Mucor</taxon>
    </lineage>
</organism>
<evidence type="ECO:0000256" key="11">
    <source>
        <dbReference type="SAM" id="MobiDB-lite"/>
    </source>
</evidence>
<dbReference type="Pfam" id="PF04695">
    <property type="entry name" value="Pex14_N"/>
    <property type="match status" value="1"/>
</dbReference>
<evidence type="ECO:0000256" key="5">
    <source>
        <dbReference type="ARBA" id="ARBA00023136"/>
    </source>
</evidence>
<keyword evidence="3 10" id="KW-0653">Protein transport</keyword>
<keyword evidence="2 10" id="KW-0813">Transport</keyword>
<dbReference type="PANTHER" id="PTHR23058">
    <property type="entry name" value="PEROXISOMAL MEMBRANE PROTEIN PEX14"/>
    <property type="match status" value="1"/>
</dbReference>
<dbReference type="InterPro" id="IPR025655">
    <property type="entry name" value="PEX14"/>
</dbReference>
<evidence type="ECO:0000259" key="13">
    <source>
        <dbReference type="Pfam" id="PF04695"/>
    </source>
</evidence>
<comment type="function">
    <text evidence="10">Component of the PEX13-PEX14 docking complex, a translocon channel that specifically mediates the import of peroxisomal cargo proteins bound to PEX5 receptor. The PEX13-PEX14 docking complex forms a large import pore which can be opened to a diameter of about 9 nm. Mechanistically, PEX5 receptor along with cargo proteins associates with the PEX14 subunit of the PEX13-PEX14 docking complex in the cytosol, leading to the insertion of the receptor into the organelle membrane with the concomitant translocation of the cargo into the peroxisome matrix.</text>
</comment>
<evidence type="ECO:0000256" key="9">
    <source>
        <dbReference type="ARBA" id="ARBA00046271"/>
    </source>
</evidence>
<feature type="compositionally biased region" description="Polar residues" evidence="11">
    <location>
        <begin position="24"/>
        <end position="37"/>
    </location>
</feature>
<dbReference type="GO" id="GO:0005102">
    <property type="term" value="F:signaling receptor binding"/>
    <property type="evidence" value="ECO:0007669"/>
    <property type="project" value="TreeGrafter"/>
</dbReference>
<evidence type="ECO:0000313" key="14">
    <source>
        <dbReference type="EMBL" id="KAG2194704.1"/>
    </source>
</evidence>
<evidence type="ECO:0000256" key="12">
    <source>
        <dbReference type="SAM" id="Phobius"/>
    </source>
</evidence>
<comment type="caution">
    <text evidence="14">The sequence shown here is derived from an EMBL/GenBank/DDBJ whole genome shotgun (WGS) entry which is preliminary data.</text>
</comment>
<proteinExistence type="inferred from homology"/>
<sequence>MSDSSSPSSSSSAAATAAPPGLNNLLNQTTSPVASPSTQVAATPVPPPTTAIPTTTSTTTTNVTAAIREDMIKPAVSFLASPNVRSADREKKVAFLQKKGLTQAEITEAFKRAGVEGENTIATTTTTTSTTNNVYLRKISAAVPQSQQHQQHLAPVLPSRNVNYSAPQIVYYPQPPNPPVPVEKVFAMAVIMGMGAVGLTAGVVGILRRFIAPIFNRIAEYKRTRYNQRKDIADRLLKSIKSYNIENDDLDALIDQGEEKTVADALVKHHSDMSNKIEKLLEISRERISIALKEKTYSNFRSELTSFRNVITSPTSDNTYSAYSPSHYMRNASSDSPAVSGLKSDIRSLKAVLLNRRNFPTV</sequence>
<evidence type="ECO:0000313" key="15">
    <source>
        <dbReference type="Proteomes" id="UP000650833"/>
    </source>
</evidence>
<dbReference type="GO" id="GO:0005778">
    <property type="term" value="C:peroxisomal membrane"/>
    <property type="evidence" value="ECO:0007669"/>
    <property type="project" value="UniProtKB-SubCell"/>
</dbReference>
<keyword evidence="15" id="KW-1185">Reference proteome</keyword>
<evidence type="ECO:0000256" key="3">
    <source>
        <dbReference type="ARBA" id="ARBA00022927"/>
    </source>
</evidence>
<dbReference type="EMBL" id="JAEPRC010000569">
    <property type="protein sequence ID" value="KAG2194704.1"/>
    <property type="molecule type" value="Genomic_DNA"/>
</dbReference>
<keyword evidence="12" id="KW-1133">Transmembrane helix</keyword>
<evidence type="ECO:0000256" key="2">
    <source>
        <dbReference type="ARBA" id="ARBA00022448"/>
    </source>
</evidence>
<comment type="similarity">
    <text evidence="1 10">Belongs to the peroxin-14 family.</text>
</comment>
<name>A0A8H7QLX6_9FUNG</name>
<feature type="transmembrane region" description="Helical" evidence="12">
    <location>
        <begin position="185"/>
        <end position="207"/>
    </location>
</feature>
<feature type="compositionally biased region" description="Low complexity" evidence="11">
    <location>
        <begin position="1"/>
        <end position="20"/>
    </location>
</feature>
<dbReference type="Proteomes" id="UP000650833">
    <property type="component" value="Unassembled WGS sequence"/>
</dbReference>
<keyword evidence="5 10" id="KW-0472">Membrane</keyword>
<evidence type="ECO:0000256" key="1">
    <source>
        <dbReference type="ARBA" id="ARBA00005443"/>
    </source>
</evidence>
<evidence type="ECO:0000256" key="10">
    <source>
        <dbReference type="RuleBase" id="RU367032"/>
    </source>
</evidence>
<reference evidence="14" key="1">
    <citation type="submission" date="2020-12" db="EMBL/GenBank/DDBJ databases">
        <title>Metabolic potential, ecology and presence of endohyphal bacteria is reflected in genomic diversity of Mucoromycotina.</title>
        <authorList>
            <person name="Muszewska A."/>
            <person name="Okrasinska A."/>
            <person name="Steczkiewicz K."/>
            <person name="Drgas O."/>
            <person name="Orlowska M."/>
            <person name="Perlinska-Lenart U."/>
            <person name="Aleksandrzak-Piekarczyk T."/>
            <person name="Szatraj K."/>
            <person name="Zielenkiewicz U."/>
            <person name="Pilsyk S."/>
            <person name="Malc E."/>
            <person name="Mieczkowski P."/>
            <person name="Kruszewska J.S."/>
            <person name="Biernat P."/>
            <person name="Pawlowska J."/>
        </authorList>
    </citation>
    <scope>NUCLEOTIDE SEQUENCE</scope>
    <source>
        <strain evidence="14">CBS 226.32</strain>
    </source>
</reference>
<comment type="subcellular location">
    <subcellularLocation>
        <location evidence="9 10">Peroxisome membrane</location>
    </subcellularLocation>
</comment>
<dbReference type="GO" id="GO:1990429">
    <property type="term" value="C:peroxisomal importomer complex"/>
    <property type="evidence" value="ECO:0007669"/>
    <property type="project" value="TreeGrafter"/>
</dbReference>